<keyword evidence="5" id="KW-1185">Reference proteome</keyword>
<dbReference type="NCBIfam" id="TIGR01760">
    <property type="entry name" value="tape_meas_TP901"/>
    <property type="match status" value="1"/>
</dbReference>
<proteinExistence type="predicted"/>
<evidence type="ECO:0000259" key="3">
    <source>
        <dbReference type="Pfam" id="PF10145"/>
    </source>
</evidence>
<feature type="transmembrane region" description="Helical" evidence="2">
    <location>
        <begin position="404"/>
        <end position="427"/>
    </location>
</feature>
<dbReference type="Pfam" id="PF10145">
    <property type="entry name" value="PhageMin_Tail"/>
    <property type="match status" value="1"/>
</dbReference>
<evidence type="ECO:0000256" key="2">
    <source>
        <dbReference type="SAM" id="Phobius"/>
    </source>
</evidence>
<keyword evidence="2" id="KW-0812">Transmembrane</keyword>
<comment type="caution">
    <text evidence="4">The sequence shown here is derived from an EMBL/GenBank/DDBJ whole genome shotgun (WGS) entry which is preliminary data.</text>
</comment>
<dbReference type="RefSeq" id="WP_213308041.1">
    <property type="nucleotide sequence ID" value="NZ_JAGYVZ010000049.1"/>
</dbReference>
<sequence>MSNTLSYMIQINSNVDKAAASFNKFSNGVQKEIGKIQKKLNSVSMESFINNVKSAAEGIASMNDPGMKLSTSMYDLQAITGVTGDKLKEIEGYARQNAKTFGGKAADSAESYKLILSKLSPEIAKVPKALKLMGKEASVTSKLMGGDTVAATNVLTTAMNQYQVSLADPIKAAKEMAKMNNVMAASAKEGSAELPQIAQALEQSGLAAKTANVSFEETNAFIQVLDKNGKQGAEGGIALRNVMATLAQGRFLPKDTKAELAAAGVNINKLTDNSISLAERLKPLKSIMNDQALITKLFGKENNSAAIAMISSIDEAERLTQAVSGTNTAYEQAAIIMESPEEKNKRLQAQIDDFKISLFNGTNGWLGYANVISSTASDLSGLVPIMQGAGKVFSFMTSATKMQALWTSIVTGATSLWTGAQTAFNIVMAMNPIVFIVAGVIALIAVIAVVVSKTEGWGNAWKHTINGAKLLFMAYVQTVKANFNLMVNGFMIGINKIQIAWYKFKNAIGLGNKADNNAQIAQLNAQVETRKKSIKDGYKKAGNTALEAAGEFKAAYDSVKWKKEKKTDEGISDPSIPGASKTPPALGGGGGNGSGKKSNEAVATGGTKHNYITIKIEELIGLKADNVSGGKDTAKQAGEGVADELLRTLAMAASATG</sequence>
<accession>A0ABS5PJR7</accession>
<evidence type="ECO:0000313" key="4">
    <source>
        <dbReference type="EMBL" id="MBS7234155.1"/>
    </source>
</evidence>
<dbReference type="EMBL" id="JAGYVZ010000049">
    <property type="protein sequence ID" value="MBS7234155.1"/>
    <property type="molecule type" value="Genomic_DNA"/>
</dbReference>
<name>A0ABS5PJR7_9FLAO</name>
<keyword evidence="2" id="KW-1133">Transmembrane helix</keyword>
<feature type="domain" description="Phage tail tape measure protein" evidence="3">
    <location>
        <begin position="95"/>
        <end position="299"/>
    </location>
</feature>
<feature type="region of interest" description="Disordered" evidence="1">
    <location>
        <begin position="566"/>
        <end position="602"/>
    </location>
</feature>
<organism evidence="4 5">
    <name type="scientific">Flavobacterium psychroterrae</name>
    <dbReference type="NCBI Taxonomy" id="2133767"/>
    <lineage>
        <taxon>Bacteria</taxon>
        <taxon>Pseudomonadati</taxon>
        <taxon>Bacteroidota</taxon>
        <taxon>Flavobacteriia</taxon>
        <taxon>Flavobacteriales</taxon>
        <taxon>Flavobacteriaceae</taxon>
        <taxon>Flavobacterium</taxon>
    </lineage>
</organism>
<dbReference type="InterPro" id="IPR010090">
    <property type="entry name" value="Phage_tape_meas"/>
</dbReference>
<keyword evidence="2" id="KW-0472">Membrane</keyword>
<reference evidence="4 5" key="1">
    <citation type="journal article" date="2018" name="Int. J. Syst. Evol. Microbiol.">
        <title>Flavobacterium chryseum sp. nov. and Flavobacterium psychroterrae sp. nov., novel environmental bacteria isolated from Antarctica.</title>
        <authorList>
            <person name="Kralova S."/>
            <person name="Svec P."/>
            <person name="Busse H.J."/>
            <person name="Stankova E."/>
            <person name="Vaczi P."/>
            <person name="Sedlacek I."/>
        </authorList>
    </citation>
    <scope>NUCLEOTIDE SEQUENCE [LARGE SCALE GENOMIC DNA]</scope>
    <source>
        <strain evidence="4 5">CCM 8827</strain>
    </source>
</reference>
<gene>
    <name evidence="4" type="ORF">KHA90_24440</name>
</gene>
<evidence type="ECO:0000313" key="5">
    <source>
        <dbReference type="Proteomes" id="UP000722625"/>
    </source>
</evidence>
<dbReference type="Proteomes" id="UP000722625">
    <property type="component" value="Unassembled WGS sequence"/>
</dbReference>
<evidence type="ECO:0000256" key="1">
    <source>
        <dbReference type="SAM" id="MobiDB-lite"/>
    </source>
</evidence>
<protein>
    <submittedName>
        <fullName evidence="4">Phage tail tape measure protein</fullName>
    </submittedName>
</protein>
<feature type="transmembrane region" description="Helical" evidence="2">
    <location>
        <begin position="433"/>
        <end position="452"/>
    </location>
</feature>